<dbReference type="InterPro" id="IPR026444">
    <property type="entry name" value="Secre_tail"/>
</dbReference>
<organism evidence="2 3">
    <name type="scientific">Pedobacter psychrophilus</name>
    <dbReference type="NCBI Taxonomy" id="1826909"/>
    <lineage>
        <taxon>Bacteria</taxon>
        <taxon>Pseudomonadati</taxon>
        <taxon>Bacteroidota</taxon>
        <taxon>Sphingobacteriia</taxon>
        <taxon>Sphingobacteriales</taxon>
        <taxon>Sphingobacteriaceae</taxon>
        <taxon>Pedobacter</taxon>
    </lineage>
</organism>
<reference evidence="2 3" key="1">
    <citation type="submission" date="2016-04" db="EMBL/GenBank/DDBJ databases">
        <authorList>
            <person name="Evans L.H."/>
            <person name="Alamgir A."/>
            <person name="Owens N."/>
            <person name="Weber N.D."/>
            <person name="Virtaneva K."/>
            <person name="Barbian K."/>
            <person name="Babar A."/>
            <person name="Rosenke K."/>
        </authorList>
    </citation>
    <scope>NUCLEOTIDE SEQUENCE [LARGE SCALE GENOMIC DNA]</scope>
    <source>
        <strain evidence="2 3">CCM 8644</strain>
    </source>
</reference>
<sequence length="86" mass="10121">MYRFYPNPVDQTLTITTNKAEKELKLSKNTYIDVTLYSDKAKIVYQLKNTADKQIEISTKELPEGIYYLHIKEGEKVEKKQIVIKH</sequence>
<protein>
    <recommendedName>
        <fullName evidence="1">Secretion system C-terminal sorting domain-containing protein</fullName>
    </recommendedName>
</protein>
<accession>A0A179DD45</accession>
<dbReference type="Pfam" id="PF18962">
    <property type="entry name" value="Por_Secre_tail"/>
    <property type="match status" value="1"/>
</dbReference>
<dbReference type="OrthoDB" id="773378at2"/>
<name>A0A179DD45_9SPHI</name>
<keyword evidence="3" id="KW-1185">Reference proteome</keyword>
<evidence type="ECO:0000313" key="2">
    <source>
        <dbReference type="EMBL" id="OAQ38965.1"/>
    </source>
</evidence>
<dbReference type="RefSeq" id="WP_068823117.1">
    <property type="nucleotide sequence ID" value="NZ_LWHJ01000029.1"/>
</dbReference>
<evidence type="ECO:0000259" key="1">
    <source>
        <dbReference type="Pfam" id="PF18962"/>
    </source>
</evidence>
<gene>
    <name evidence="2" type="ORF">A5893_13080</name>
</gene>
<evidence type="ECO:0000313" key="3">
    <source>
        <dbReference type="Proteomes" id="UP000078459"/>
    </source>
</evidence>
<proteinExistence type="predicted"/>
<dbReference type="EMBL" id="LWHJ01000029">
    <property type="protein sequence ID" value="OAQ38965.1"/>
    <property type="molecule type" value="Genomic_DNA"/>
</dbReference>
<dbReference type="STRING" id="1826909.A5893_13080"/>
<dbReference type="Proteomes" id="UP000078459">
    <property type="component" value="Unassembled WGS sequence"/>
</dbReference>
<reference evidence="2 3" key="2">
    <citation type="submission" date="2016-06" db="EMBL/GenBank/DDBJ databases">
        <title>Pedobacter psychrophilus sp. nov., isolated from Antarctic fragmentary rock.</title>
        <authorList>
            <person name="Svec P."/>
        </authorList>
    </citation>
    <scope>NUCLEOTIDE SEQUENCE [LARGE SCALE GENOMIC DNA]</scope>
    <source>
        <strain evidence="2 3">CCM 8644</strain>
    </source>
</reference>
<dbReference type="AlphaFoldDB" id="A0A179DD45"/>
<comment type="caution">
    <text evidence="2">The sequence shown here is derived from an EMBL/GenBank/DDBJ whole genome shotgun (WGS) entry which is preliminary data.</text>
</comment>
<feature type="domain" description="Secretion system C-terminal sorting" evidence="1">
    <location>
        <begin position="5"/>
        <end position="83"/>
    </location>
</feature>
<dbReference type="NCBIfam" id="TIGR04183">
    <property type="entry name" value="Por_Secre_tail"/>
    <property type="match status" value="1"/>
</dbReference>